<reference evidence="3" key="1">
    <citation type="journal article" date="2014" name="Proc. Natl. Acad. Sci. U.S.A.">
        <title>Extensive sampling of basidiomycete genomes demonstrates inadequacy of the white-rot/brown-rot paradigm for wood decay fungi.</title>
        <authorList>
            <person name="Riley R."/>
            <person name="Salamov A.A."/>
            <person name="Brown D.W."/>
            <person name="Nagy L.G."/>
            <person name="Floudas D."/>
            <person name="Held B.W."/>
            <person name="Levasseur A."/>
            <person name="Lombard V."/>
            <person name="Morin E."/>
            <person name="Otillar R."/>
            <person name="Lindquist E.A."/>
            <person name="Sun H."/>
            <person name="LaButti K.M."/>
            <person name="Schmutz J."/>
            <person name="Jabbour D."/>
            <person name="Luo H."/>
            <person name="Baker S.E."/>
            <person name="Pisabarro A.G."/>
            <person name="Walton J.D."/>
            <person name="Blanchette R.A."/>
            <person name="Henrissat B."/>
            <person name="Martin F."/>
            <person name="Cullen D."/>
            <person name="Hibbett D.S."/>
            <person name="Grigoriev I.V."/>
        </authorList>
    </citation>
    <scope>NUCLEOTIDE SEQUENCE [LARGE SCALE GENOMIC DNA]</scope>
    <source>
        <strain evidence="3">CBS 339.88</strain>
    </source>
</reference>
<evidence type="ECO:0008006" key="4">
    <source>
        <dbReference type="Google" id="ProtNLM"/>
    </source>
</evidence>
<accession>A0A067SEA6</accession>
<feature type="signal peptide" evidence="1">
    <location>
        <begin position="1"/>
        <end position="20"/>
    </location>
</feature>
<dbReference type="HOGENOM" id="CLU_1713412_0_0_1"/>
<dbReference type="EMBL" id="KL142428">
    <property type="protein sequence ID" value="KDR66059.1"/>
    <property type="molecule type" value="Genomic_DNA"/>
</dbReference>
<keyword evidence="3" id="KW-1185">Reference proteome</keyword>
<evidence type="ECO:0000313" key="3">
    <source>
        <dbReference type="Proteomes" id="UP000027222"/>
    </source>
</evidence>
<sequence length="153" mass="17173">MHTFCRFFNFLLLSSRCASGLSTPNVFTSLLGGSGSPSVPLFLRPCRSCRYLHCRPPTFKPKLPAQHLGVVIRRPRSLFVVPKGNVIPAPSKIRYASAHKFRTAERTLLSLDRGTWVSKLRRWQVRCKSIGPFLCFGVYFESKNDSCSPLLGA</sequence>
<protein>
    <recommendedName>
        <fullName evidence="4">Secreted protein</fullName>
    </recommendedName>
</protein>
<proteinExistence type="predicted"/>
<evidence type="ECO:0000256" key="1">
    <source>
        <dbReference type="SAM" id="SignalP"/>
    </source>
</evidence>
<feature type="chain" id="PRO_5001645672" description="Secreted protein" evidence="1">
    <location>
        <begin position="21"/>
        <end position="153"/>
    </location>
</feature>
<keyword evidence="1" id="KW-0732">Signal</keyword>
<dbReference type="Proteomes" id="UP000027222">
    <property type="component" value="Unassembled WGS sequence"/>
</dbReference>
<organism evidence="2 3">
    <name type="scientific">Galerina marginata (strain CBS 339.88)</name>
    <dbReference type="NCBI Taxonomy" id="685588"/>
    <lineage>
        <taxon>Eukaryota</taxon>
        <taxon>Fungi</taxon>
        <taxon>Dikarya</taxon>
        <taxon>Basidiomycota</taxon>
        <taxon>Agaricomycotina</taxon>
        <taxon>Agaricomycetes</taxon>
        <taxon>Agaricomycetidae</taxon>
        <taxon>Agaricales</taxon>
        <taxon>Agaricineae</taxon>
        <taxon>Strophariaceae</taxon>
        <taxon>Galerina</taxon>
    </lineage>
</organism>
<evidence type="ECO:0000313" key="2">
    <source>
        <dbReference type="EMBL" id="KDR66059.1"/>
    </source>
</evidence>
<name>A0A067SEA6_GALM3</name>
<dbReference type="AlphaFoldDB" id="A0A067SEA6"/>
<gene>
    <name evidence="2" type="ORF">GALMADRAFT_1211371</name>
</gene>